<dbReference type="OrthoDB" id="6120799at2"/>
<dbReference type="Proteomes" id="UP000256977">
    <property type="component" value="Unassembled WGS sequence"/>
</dbReference>
<dbReference type="RefSeq" id="WP_116064911.1">
    <property type="nucleotide sequence ID" value="NZ_QRDZ01000039.1"/>
</dbReference>
<dbReference type="InterPro" id="IPR036249">
    <property type="entry name" value="Thioredoxin-like_sf"/>
</dbReference>
<keyword evidence="2" id="KW-1185">Reference proteome</keyword>
<dbReference type="Pfam" id="PF14595">
    <property type="entry name" value="Thioredoxin_9"/>
    <property type="match status" value="1"/>
</dbReference>
<protein>
    <submittedName>
        <fullName evidence="1">Thioredoxin-like protein</fullName>
    </submittedName>
</protein>
<reference evidence="1 2" key="1">
    <citation type="submission" date="2018-07" db="EMBL/GenBank/DDBJ databases">
        <title>Genomic Encyclopedia of Type Strains, Phase III (KMG-III): the genomes of soil and plant-associated and newly described type strains.</title>
        <authorList>
            <person name="Whitman W."/>
        </authorList>
    </citation>
    <scope>NUCLEOTIDE SEQUENCE [LARGE SCALE GENOMIC DNA]</scope>
    <source>
        <strain evidence="1 2">CECT 7287</strain>
    </source>
</reference>
<dbReference type="EMBL" id="QRDZ01000039">
    <property type="protein sequence ID" value="RED56474.1"/>
    <property type="molecule type" value="Genomic_DNA"/>
</dbReference>
<name>A0A3D9I3Z5_9BACL</name>
<sequence>MSQLIASKLHKGLSPNQFIEGMTKNRETFESWLNRFEWHTAELEEFYDSLNNRDDLRCMIIAADWCGDVVRNVPVVFKAMEKAGIPTEVLIMEENLDLMDQHLTMGGRAIPVVLFIDTGGHLLGKWGARPKYVQEVMTAFKTENTDREAPDYQEKLNAARQEIGRRYGEDNAYQKVILEEIRDILSGV</sequence>
<gene>
    <name evidence="1" type="ORF">DFP98_13932</name>
</gene>
<dbReference type="Gene3D" id="3.40.30.10">
    <property type="entry name" value="Glutaredoxin"/>
    <property type="match status" value="1"/>
</dbReference>
<proteinExistence type="predicted"/>
<dbReference type="SUPFAM" id="SSF52833">
    <property type="entry name" value="Thioredoxin-like"/>
    <property type="match status" value="1"/>
</dbReference>
<dbReference type="AlphaFoldDB" id="A0A3D9I3Z5"/>
<organism evidence="1 2">
    <name type="scientific">Cohnella phaseoli</name>
    <dbReference type="NCBI Taxonomy" id="456490"/>
    <lineage>
        <taxon>Bacteria</taxon>
        <taxon>Bacillati</taxon>
        <taxon>Bacillota</taxon>
        <taxon>Bacilli</taxon>
        <taxon>Bacillales</taxon>
        <taxon>Paenibacillaceae</taxon>
        <taxon>Cohnella</taxon>
    </lineage>
</organism>
<comment type="caution">
    <text evidence="1">The sequence shown here is derived from an EMBL/GenBank/DDBJ whole genome shotgun (WGS) entry which is preliminary data.</text>
</comment>
<evidence type="ECO:0000313" key="1">
    <source>
        <dbReference type="EMBL" id="RED56474.1"/>
    </source>
</evidence>
<accession>A0A3D9I3Z5</accession>
<evidence type="ECO:0000313" key="2">
    <source>
        <dbReference type="Proteomes" id="UP000256977"/>
    </source>
</evidence>